<feature type="domain" description="YheO-like" evidence="1">
    <location>
        <begin position="28"/>
        <end position="138"/>
    </location>
</feature>
<dbReference type="PANTHER" id="PTHR35568">
    <property type="entry name" value="TRANSCRIPTIONAL REGULATOR DAUR"/>
    <property type="match status" value="1"/>
</dbReference>
<evidence type="ECO:0000259" key="1">
    <source>
        <dbReference type="Pfam" id="PF08348"/>
    </source>
</evidence>
<protein>
    <submittedName>
        <fullName evidence="3">PAS domain-containing protein</fullName>
    </submittedName>
</protein>
<evidence type="ECO:0000259" key="2">
    <source>
        <dbReference type="Pfam" id="PF13309"/>
    </source>
</evidence>
<dbReference type="Pfam" id="PF08348">
    <property type="entry name" value="PAS_6"/>
    <property type="match status" value="1"/>
</dbReference>
<dbReference type="EMBL" id="JAGSHT010000005">
    <property type="protein sequence ID" value="MBZ2195478.1"/>
    <property type="molecule type" value="Genomic_DNA"/>
</dbReference>
<organism evidence="3 4">
    <name type="scientific">Occultella gossypii</name>
    <dbReference type="NCBI Taxonomy" id="2800820"/>
    <lineage>
        <taxon>Bacteria</taxon>
        <taxon>Bacillati</taxon>
        <taxon>Actinomycetota</taxon>
        <taxon>Actinomycetes</taxon>
        <taxon>Micrococcales</taxon>
        <taxon>Ruaniaceae</taxon>
        <taxon>Occultella</taxon>
    </lineage>
</organism>
<dbReference type="InterPro" id="IPR039446">
    <property type="entry name" value="DauR-like"/>
</dbReference>
<dbReference type="InterPro" id="IPR039445">
    <property type="entry name" value="DauR-like_HTH"/>
</dbReference>
<evidence type="ECO:0000313" key="3">
    <source>
        <dbReference type="EMBL" id="MBZ2195478.1"/>
    </source>
</evidence>
<comment type="caution">
    <text evidence="3">The sequence shown here is derived from an EMBL/GenBank/DDBJ whole genome shotgun (WGS) entry which is preliminary data.</text>
</comment>
<feature type="domain" description="Transcriptional regulator DauR-like HTH" evidence="2">
    <location>
        <begin position="164"/>
        <end position="224"/>
    </location>
</feature>
<dbReference type="InterPro" id="IPR013559">
    <property type="entry name" value="YheO"/>
</dbReference>
<proteinExistence type="predicted"/>
<evidence type="ECO:0000313" key="4">
    <source>
        <dbReference type="Proteomes" id="UP000826651"/>
    </source>
</evidence>
<dbReference type="RefSeq" id="WP_223403459.1">
    <property type="nucleotide sequence ID" value="NZ_JAGSHT010000005.1"/>
</dbReference>
<dbReference type="Pfam" id="PF13309">
    <property type="entry name" value="HTH_22"/>
    <property type="match status" value="1"/>
</dbReference>
<dbReference type="PANTHER" id="PTHR35568:SF1">
    <property type="entry name" value="TRANSCRIPTIONAL REGULATOR DAUR"/>
    <property type="match status" value="1"/>
</dbReference>
<dbReference type="Proteomes" id="UP000826651">
    <property type="component" value="Unassembled WGS sequence"/>
</dbReference>
<accession>A0ABS7S6I0</accession>
<reference evidence="3 4" key="1">
    <citation type="submission" date="2021-04" db="EMBL/GenBank/DDBJ databases">
        <title>Ruania sp. nov., isolated from sandy soil of mangrove forest.</title>
        <authorList>
            <person name="Ge X."/>
            <person name="Huang R."/>
            <person name="Liu W."/>
        </authorList>
    </citation>
    <scope>NUCLEOTIDE SEQUENCE [LARGE SCALE GENOMIC DNA]</scope>
    <source>
        <strain evidence="3 4">N2-46</strain>
    </source>
</reference>
<keyword evidence="4" id="KW-1185">Reference proteome</keyword>
<sequence>MTDADVERPRPAGITPTFEDIAELYAVLHPVMRAITGAVGPHCEVVLHDLTTRSMESTIYAIENGDVTGRAVGGPSTNLGLGMLQDEQANHDAFGYHGRTSDGRDLHCSSVYYRNRAGSVIASLCINVDLTAVQNAQAILAALLPADGQSAPQEIVGPDIHMVLEDMIDTAIRSVGKPVGLMTKADRIKVLRILEEHGAFHIKRAVDRVSSRLGISKVTAYSDLESVRSAR</sequence>
<gene>
    <name evidence="3" type="ORF">KCQ71_04895</name>
</gene>
<name>A0ABS7S6I0_9MICO</name>